<protein>
    <submittedName>
        <fullName evidence="2">Uncharacterized protein</fullName>
    </submittedName>
</protein>
<feature type="compositionally biased region" description="Low complexity" evidence="1">
    <location>
        <begin position="303"/>
        <end position="317"/>
    </location>
</feature>
<evidence type="ECO:0000313" key="3">
    <source>
        <dbReference type="Proteomes" id="UP000069940"/>
    </source>
</evidence>
<name>A0ABM1XMR7_AEDAL</name>
<feature type="region of interest" description="Disordered" evidence="1">
    <location>
        <begin position="303"/>
        <end position="357"/>
    </location>
</feature>
<evidence type="ECO:0000313" key="2">
    <source>
        <dbReference type="EnsemblMetazoa" id="AALFPA23_001073.P827"/>
    </source>
</evidence>
<reference evidence="2" key="2">
    <citation type="submission" date="2025-05" db="UniProtKB">
        <authorList>
            <consortium name="EnsemblMetazoa"/>
        </authorList>
    </citation>
    <scope>IDENTIFICATION</scope>
    <source>
        <strain evidence="2">Foshan</strain>
    </source>
</reference>
<sequence length="422" mass="48208">MPYETYILNLDKLLRIEQNIRKSINKNTKPDTLQSNLVTARFLFQEIEKELIERQDEIADTQLFTYIKKARNAIGYIEQTCKSKIVKIPIPHNQNHTNMAFDARLAASILLPFDGDSEKLSSFKDSVKFLKTATEAANHPTLKLFIITRISGKARDALPSDIDDKSIDEIIEQVSKSCESKITSEQVLAKLKTIKMGTAKQQYCEEVESLCSQLSRAYIKEGIPQGIAKKIATKAGVETLIKTVSAENAKIVLQAGSFPTIEQAIQKLNELPDNTESNEVTRVFNVNTNQKRFQNFNQGQQRNWRRGANNNNNTFTRRGPHSYNQRFNYAPRFDNRPHNGNYRGRNDYRGHPPQGRQSHRMYYADAQNAVLASNPTYLQQPQVQSQGHPIWNMSPQQPQQHLNNQTQNQNFLGTMGQYTQSM</sequence>
<organism evidence="2 3">
    <name type="scientific">Aedes albopictus</name>
    <name type="common">Asian tiger mosquito</name>
    <name type="synonym">Stegomyia albopicta</name>
    <dbReference type="NCBI Taxonomy" id="7160"/>
    <lineage>
        <taxon>Eukaryota</taxon>
        <taxon>Metazoa</taxon>
        <taxon>Ecdysozoa</taxon>
        <taxon>Arthropoda</taxon>
        <taxon>Hexapoda</taxon>
        <taxon>Insecta</taxon>
        <taxon>Pterygota</taxon>
        <taxon>Neoptera</taxon>
        <taxon>Endopterygota</taxon>
        <taxon>Diptera</taxon>
        <taxon>Nematocera</taxon>
        <taxon>Culicoidea</taxon>
        <taxon>Culicidae</taxon>
        <taxon>Culicinae</taxon>
        <taxon>Aedini</taxon>
        <taxon>Aedes</taxon>
        <taxon>Stegomyia</taxon>
    </lineage>
</organism>
<dbReference type="EnsemblMetazoa" id="AALFPA23_001073.R827">
    <property type="protein sequence ID" value="AALFPA23_001073.P827"/>
    <property type="gene ID" value="AALFPA23_001073"/>
</dbReference>
<proteinExistence type="predicted"/>
<reference evidence="3" key="1">
    <citation type="journal article" date="2015" name="Proc. Natl. Acad. Sci. U.S.A.">
        <title>Genome sequence of the Asian Tiger mosquito, Aedes albopictus, reveals insights into its biology, genetics, and evolution.</title>
        <authorList>
            <person name="Chen X.G."/>
            <person name="Jiang X."/>
            <person name="Gu J."/>
            <person name="Xu M."/>
            <person name="Wu Y."/>
            <person name="Deng Y."/>
            <person name="Zhang C."/>
            <person name="Bonizzoni M."/>
            <person name="Dermauw W."/>
            <person name="Vontas J."/>
            <person name="Armbruster P."/>
            <person name="Huang X."/>
            <person name="Yang Y."/>
            <person name="Zhang H."/>
            <person name="He W."/>
            <person name="Peng H."/>
            <person name="Liu Y."/>
            <person name="Wu K."/>
            <person name="Chen J."/>
            <person name="Lirakis M."/>
            <person name="Topalis P."/>
            <person name="Van Leeuwen T."/>
            <person name="Hall A.B."/>
            <person name="Jiang X."/>
            <person name="Thorpe C."/>
            <person name="Mueller R.L."/>
            <person name="Sun C."/>
            <person name="Waterhouse R.M."/>
            <person name="Yan G."/>
            <person name="Tu Z.J."/>
            <person name="Fang X."/>
            <person name="James A.A."/>
        </authorList>
    </citation>
    <scope>NUCLEOTIDE SEQUENCE [LARGE SCALE GENOMIC DNA]</scope>
    <source>
        <strain evidence="3">Foshan</strain>
    </source>
</reference>
<dbReference type="Proteomes" id="UP000069940">
    <property type="component" value="Unassembled WGS sequence"/>
</dbReference>
<accession>A0ABM1XMR7</accession>
<dbReference type="GeneID" id="134290014"/>
<keyword evidence="3" id="KW-1185">Reference proteome</keyword>
<dbReference type="RefSeq" id="XP_062712916.1">
    <property type="nucleotide sequence ID" value="XM_062856932.1"/>
</dbReference>
<evidence type="ECO:0000256" key="1">
    <source>
        <dbReference type="SAM" id="MobiDB-lite"/>
    </source>
</evidence>